<comment type="caution">
    <text evidence="4">The sequence shown here is derived from an EMBL/GenBank/DDBJ whole genome shotgun (WGS) entry which is preliminary data.</text>
</comment>
<dbReference type="PANTHER" id="PTHR43037:SF1">
    <property type="entry name" value="BLL1128 PROTEIN"/>
    <property type="match status" value="1"/>
</dbReference>
<dbReference type="GO" id="GO:0030600">
    <property type="term" value="F:feruloyl esterase activity"/>
    <property type="evidence" value="ECO:0007669"/>
    <property type="project" value="UniProtKB-EC"/>
</dbReference>
<protein>
    <submittedName>
        <fullName evidence="4">Feruloyl esterase</fullName>
        <ecNumber evidence="4">3.1.1.73</ecNumber>
    </submittedName>
</protein>
<keyword evidence="2 4" id="KW-0378">Hydrolase</keyword>
<evidence type="ECO:0000256" key="1">
    <source>
        <dbReference type="ARBA" id="ARBA00022729"/>
    </source>
</evidence>
<dbReference type="NCBIfam" id="TIGR01840">
    <property type="entry name" value="esterase_phb"/>
    <property type="match status" value="1"/>
</dbReference>
<name>A0A7W5Z3J2_9HYPH</name>
<dbReference type="AlphaFoldDB" id="A0A7W5Z3J2"/>
<dbReference type="GO" id="GO:0005576">
    <property type="term" value="C:extracellular region"/>
    <property type="evidence" value="ECO:0007669"/>
    <property type="project" value="InterPro"/>
</dbReference>
<reference evidence="4 5" key="1">
    <citation type="submission" date="2020-08" db="EMBL/GenBank/DDBJ databases">
        <title>Genomic Encyclopedia of Type Strains, Phase IV (KMG-IV): sequencing the most valuable type-strain genomes for metagenomic binning, comparative biology and taxonomic classification.</title>
        <authorList>
            <person name="Goeker M."/>
        </authorList>
    </citation>
    <scope>NUCLEOTIDE SEQUENCE [LARGE SCALE GENOMIC DNA]</scope>
    <source>
        <strain evidence="4 5">DSM 28760</strain>
    </source>
</reference>
<evidence type="ECO:0000313" key="5">
    <source>
        <dbReference type="Proteomes" id="UP000537592"/>
    </source>
</evidence>
<feature type="region of interest" description="Disordered" evidence="3">
    <location>
        <begin position="381"/>
        <end position="488"/>
    </location>
</feature>
<dbReference type="Proteomes" id="UP000537592">
    <property type="component" value="Unassembled WGS sequence"/>
</dbReference>
<dbReference type="RefSeq" id="WP_183751645.1">
    <property type="nucleotide sequence ID" value="NZ_JACICC010000003.1"/>
</dbReference>
<dbReference type="Gene3D" id="3.40.50.1820">
    <property type="entry name" value="alpha/beta hydrolase"/>
    <property type="match status" value="1"/>
</dbReference>
<dbReference type="EMBL" id="JACICC010000003">
    <property type="protein sequence ID" value="MBB3809500.1"/>
    <property type="molecule type" value="Genomic_DNA"/>
</dbReference>
<dbReference type="Pfam" id="PF10503">
    <property type="entry name" value="Esterase_PHB"/>
    <property type="match status" value="1"/>
</dbReference>
<accession>A0A7W5Z3J2</accession>
<proteinExistence type="predicted"/>
<dbReference type="InterPro" id="IPR029058">
    <property type="entry name" value="AB_hydrolase_fold"/>
</dbReference>
<feature type="compositionally biased region" description="Low complexity" evidence="3">
    <location>
        <begin position="399"/>
        <end position="412"/>
    </location>
</feature>
<evidence type="ECO:0000256" key="3">
    <source>
        <dbReference type="SAM" id="MobiDB-lite"/>
    </source>
</evidence>
<sequence length="519" mass="56501">MTGIASTTANLALWRLQWETLFSLPHLLDESEMDDDEGCRLSEVESFGGNPGNLRMFRYVPDNLPSNAPLVVVLHGCTQTAAGYDRSSGWSWLAEQNGFAVLFAQQRGENNPRRCFNWFRPGDIARDSGEAASIRNMVAFMADNYDLDRHRIFVTGLSAGGAMSNAMLAAYPDVFAAGAILAGLPYRSAKTVHEALQVMLEGVVRSREAWGDEVRGASPLGDLAGSRIAMPWPRVAVWQGLTDDVVKPINAGEIVKQWTNVHGLTEYATEETVQGGMKKMRWRNADGEVLVEAIAIDHLGHAVPIDTSRADLHEQTGQHFADIRFSSTFEIARFFGVLKSDPPPRGDIEDDEVVVEEVIEPAATTAELPVSITPAFAALPASTRRARGRTRESGVRSRTGTPTVPVTPDVSTQAVPAPEPVTSFDVPATVSDVSEPDNLREERPPVSDASPTAEAVTIQAAARESAPLDEPVSGETEPVAESEIKAEPTAARPVLPSIARPFRRAMRRAARWMNLFRKN</sequence>
<dbReference type="InterPro" id="IPR050955">
    <property type="entry name" value="Plant_Biomass_Hydrol_Est"/>
</dbReference>
<keyword evidence="5" id="KW-1185">Reference proteome</keyword>
<dbReference type="SUPFAM" id="SSF53474">
    <property type="entry name" value="alpha/beta-Hydrolases"/>
    <property type="match status" value="2"/>
</dbReference>
<dbReference type="EC" id="3.1.1.73" evidence="4"/>
<dbReference type="InterPro" id="IPR010126">
    <property type="entry name" value="Esterase_phb"/>
</dbReference>
<evidence type="ECO:0000313" key="4">
    <source>
        <dbReference type="EMBL" id="MBB3809500.1"/>
    </source>
</evidence>
<keyword evidence="1" id="KW-0732">Signal</keyword>
<dbReference type="PANTHER" id="PTHR43037">
    <property type="entry name" value="UNNAMED PRODUCT-RELATED"/>
    <property type="match status" value="1"/>
</dbReference>
<evidence type="ECO:0000256" key="2">
    <source>
        <dbReference type="ARBA" id="ARBA00022801"/>
    </source>
</evidence>
<organism evidence="4 5">
    <name type="scientific">Pseudochelatococcus contaminans</name>
    <dbReference type="NCBI Taxonomy" id="1538103"/>
    <lineage>
        <taxon>Bacteria</taxon>
        <taxon>Pseudomonadati</taxon>
        <taxon>Pseudomonadota</taxon>
        <taxon>Alphaproteobacteria</taxon>
        <taxon>Hyphomicrobiales</taxon>
        <taxon>Chelatococcaceae</taxon>
        <taxon>Pseudochelatococcus</taxon>
    </lineage>
</organism>
<gene>
    <name evidence="4" type="ORF">FHS81_001582</name>
</gene>